<dbReference type="InterPro" id="IPR051532">
    <property type="entry name" value="Ester_Hydrolysis_Enzymes"/>
</dbReference>
<dbReference type="Proteomes" id="UP000460298">
    <property type="component" value="Unassembled WGS sequence"/>
</dbReference>
<dbReference type="Gene3D" id="3.40.50.1110">
    <property type="entry name" value="SGNH hydrolase"/>
    <property type="match status" value="1"/>
</dbReference>
<reference evidence="2 3" key="1">
    <citation type="submission" date="2019-10" db="EMBL/GenBank/DDBJ databases">
        <title>Extracellular Electron Transfer in a Candidatus Methanoperedens spp. Enrichment Culture.</title>
        <authorList>
            <person name="Berger S."/>
            <person name="Rangel Shaw D."/>
            <person name="Berben T."/>
            <person name="In 'T Zandt M."/>
            <person name="Frank J."/>
            <person name="Reimann J."/>
            <person name="Jetten M.S.M."/>
            <person name="Welte C.U."/>
        </authorList>
    </citation>
    <scope>NUCLEOTIDE SEQUENCE [LARGE SCALE GENOMIC DNA]</scope>
    <source>
        <strain evidence="2">SB12</strain>
    </source>
</reference>
<gene>
    <name evidence="2" type="ORF">F9K24_12710</name>
</gene>
<dbReference type="CDD" id="cd01836">
    <property type="entry name" value="FeeA_FeeB_like"/>
    <property type="match status" value="1"/>
</dbReference>
<dbReference type="GO" id="GO:0004622">
    <property type="term" value="F:phosphatidylcholine lysophospholipase activity"/>
    <property type="evidence" value="ECO:0007669"/>
    <property type="project" value="TreeGrafter"/>
</dbReference>
<organism evidence="2 3">
    <name type="scientific">Leptonema illini</name>
    <dbReference type="NCBI Taxonomy" id="183"/>
    <lineage>
        <taxon>Bacteria</taxon>
        <taxon>Pseudomonadati</taxon>
        <taxon>Spirochaetota</taxon>
        <taxon>Spirochaetia</taxon>
        <taxon>Leptospirales</taxon>
        <taxon>Leptospiraceae</taxon>
        <taxon>Leptonema</taxon>
    </lineage>
</organism>
<dbReference type="InterPro" id="IPR013830">
    <property type="entry name" value="SGNH_hydro"/>
</dbReference>
<evidence type="ECO:0000313" key="3">
    <source>
        <dbReference type="Proteomes" id="UP000460298"/>
    </source>
</evidence>
<protein>
    <submittedName>
        <fullName evidence="2">SGNH/GDSL hydrolase family protein</fullName>
    </submittedName>
</protein>
<dbReference type="PANTHER" id="PTHR30383:SF26">
    <property type="entry name" value="SGNH HYDROLASE-TYPE ESTERASE DOMAIN-CONTAINING PROTEIN"/>
    <property type="match status" value="1"/>
</dbReference>
<comment type="caution">
    <text evidence="2">The sequence shown here is derived from an EMBL/GenBank/DDBJ whole genome shotgun (WGS) entry which is preliminary data.</text>
</comment>
<accession>A0A833H0W5</accession>
<dbReference type="Pfam" id="PF13472">
    <property type="entry name" value="Lipase_GDSL_2"/>
    <property type="match status" value="1"/>
</dbReference>
<feature type="domain" description="SGNH hydrolase-type esterase" evidence="1">
    <location>
        <begin position="51"/>
        <end position="226"/>
    </location>
</feature>
<dbReference type="AlphaFoldDB" id="A0A833H0W5"/>
<dbReference type="SUPFAM" id="SSF52266">
    <property type="entry name" value="SGNH hydrolase"/>
    <property type="match status" value="1"/>
</dbReference>
<keyword evidence="2" id="KW-0378">Hydrolase</keyword>
<evidence type="ECO:0000259" key="1">
    <source>
        <dbReference type="Pfam" id="PF13472"/>
    </source>
</evidence>
<evidence type="ECO:0000313" key="2">
    <source>
        <dbReference type="EMBL" id="KAB2931786.1"/>
    </source>
</evidence>
<proteinExistence type="predicted"/>
<name>A0A833H0W5_9LEPT</name>
<dbReference type="InterPro" id="IPR036514">
    <property type="entry name" value="SGNH_hydro_sf"/>
</dbReference>
<dbReference type="EMBL" id="WBUI01000012">
    <property type="protein sequence ID" value="KAB2931786.1"/>
    <property type="molecule type" value="Genomic_DNA"/>
</dbReference>
<sequence length="260" mass="28823">MRLIQRMMFWASLPFVAVQAVRLRKRAPRFPAAEGERVGAVGKGKPARLLCVGDSIIDGVGARTIDRALVGSIASAWANTGRKVQYQAIGRTGATSSQMIEEMLPQLRTGAVHRAELIVVSAGVNDITGLQRTNRWRINLYRMIGELREHSPEATIVFLGVPPLWRFPLLPEPLRTVIGLRARIFDRILKSVTERHHGVMHLPLAFDARPEQFSGDGYHPNEESYAMIGEMVVRQIQPSMPAKTIMATMSMPAIVAIKAI</sequence>
<dbReference type="PANTHER" id="PTHR30383">
    <property type="entry name" value="THIOESTERASE 1/PROTEASE 1/LYSOPHOSPHOLIPASE L1"/>
    <property type="match status" value="1"/>
</dbReference>